<dbReference type="Proteomes" id="UP000808337">
    <property type="component" value="Unassembled WGS sequence"/>
</dbReference>
<dbReference type="InterPro" id="IPR006626">
    <property type="entry name" value="PbH1"/>
</dbReference>
<evidence type="ECO:0000259" key="1">
    <source>
        <dbReference type="Pfam" id="PF13229"/>
    </source>
</evidence>
<name>A0A9D7SUX7_9BACT</name>
<evidence type="ECO:0000259" key="2">
    <source>
        <dbReference type="Pfam" id="PF18962"/>
    </source>
</evidence>
<gene>
    <name evidence="3" type="ORF">IPP15_08490</name>
</gene>
<dbReference type="SMART" id="SM00710">
    <property type="entry name" value="PbH1"/>
    <property type="match status" value="5"/>
</dbReference>
<dbReference type="Pfam" id="PF18962">
    <property type="entry name" value="Por_Secre_tail"/>
    <property type="match status" value="1"/>
</dbReference>
<protein>
    <submittedName>
        <fullName evidence="3">Right-handed parallel beta-helix repeat-containing protein</fullName>
    </submittedName>
</protein>
<dbReference type="InterPro" id="IPR039448">
    <property type="entry name" value="Beta_helix"/>
</dbReference>
<comment type="caution">
    <text evidence="3">The sequence shown here is derived from an EMBL/GenBank/DDBJ whole genome shotgun (WGS) entry which is preliminary data.</text>
</comment>
<evidence type="ECO:0000313" key="3">
    <source>
        <dbReference type="EMBL" id="MBK9982448.1"/>
    </source>
</evidence>
<reference evidence="3 4" key="1">
    <citation type="submission" date="2020-10" db="EMBL/GenBank/DDBJ databases">
        <title>Connecting structure to function with the recovery of over 1000 high-quality activated sludge metagenome-assembled genomes encoding full-length rRNA genes using long-read sequencing.</title>
        <authorList>
            <person name="Singleton C.M."/>
            <person name="Petriglieri F."/>
            <person name="Kristensen J.M."/>
            <person name="Kirkegaard R.H."/>
            <person name="Michaelsen T.Y."/>
            <person name="Andersen M.H."/>
            <person name="Karst S.M."/>
            <person name="Dueholm M.S."/>
            <person name="Nielsen P.H."/>
            <person name="Albertsen M."/>
        </authorList>
    </citation>
    <scope>NUCLEOTIDE SEQUENCE [LARGE SCALE GENOMIC DNA]</scope>
    <source>
        <strain evidence="3">Ribe_18-Q3-R11-54_MAXAC.273</strain>
    </source>
</reference>
<dbReference type="Pfam" id="PF13229">
    <property type="entry name" value="Beta_helix"/>
    <property type="match status" value="1"/>
</dbReference>
<dbReference type="InterPro" id="IPR012334">
    <property type="entry name" value="Pectin_lyas_fold"/>
</dbReference>
<dbReference type="AlphaFoldDB" id="A0A9D7SUX7"/>
<dbReference type="Gene3D" id="2.160.20.10">
    <property type="entry name" value="Single-stranded right-handed beta-helix, Pectin lyase-like"/>
    <property type="match status" value="1"/>
</dbReference>
<organism evidence="3 4">
    <name type="scientific">Candidatus Opimibacter skivensis</name>
    <dbReference type="NCBI Taxonomy" id="2982028"/>
    <lineage>
        <taxon>Bacteria</taxon>
        <taxon>Pseudomonadati</taxon>
        <taxon>Bacteroidota</taxon>
        <taxon>Saprospiria</taxon>
        <taxon>Saprospirales</taxon>
        <taxon>Saprospiraceae</taxon>
        <taxon>Candidatus Opimibacter</taxon>
    </lineage>
</organism>
<dbReference type="InterPro" id="IPR026444">
    <property type="entry name" value="Secre_tail"/>
</dbReference>
<dbReference type="NCBIfam" id="TIGR04183">
    <property type="entry name" value="Por_Secre_tail"/>
    <property type="match status" value="1"/>
</dbReference>
<proteinExistence type="predicted"/>
<evidence type="ECO:0000313" key="4">
    <source>
        <dbReference type="Proteomes" id="UP000808337"/>
    </source>
</evidence>
<feature type="domain" description="Secretion system C-terminal sorting" evidence="2">
    <location>
        <begin position="432"/>
        <end position="504"/>
    </location>
</feature>
<sequence length="507" mass="55387">MTRSIKISSSIICFLLIQLFISVKSIAQTLHVGTGYPFETLTEAAAIAVPGDTILVHEGTYAGGIFIADLKGTSSAWISIFAAESEIVIFSGGTNAWQFTDAAYLNIRNIIFEHQTGNGVNFDDGGTYITPAHHIKFENCIFRNINATGNNDLLKLSGLDSFEIRHCIFLNGAEGGSGIDMVGCHDGLIMNNHFEDLGSNSIQAKGGSRNIRIEANLFKHGGDRALNLGGSTDLSYFRPIDAPYEAADLKVYSNIFIGSQAPIAFVGCINSEAVNNTIYLPSKWVLRILQETVDPDRFPPCGNNTFRNNIVYLDDQVVVECNIGPNTAPETFTFSNNMWFHAQLPGWQGPVLPVVDHNNKIGEDPFFVNAAEENFSLMAESHARGGALSVNEPEYDYAGIPFLGPRSIGAFQGGIATGIENEIVDINEKINIWPNPTNGEVHMEFSDLINVPLNISVIDAMGRISRKIKLPAGCTSFLLDMSRMSKGKYILYFTGENISLIKNILLQ</sequence>
<feature type="domain" description="Right handed beta helix" evidence="1">
    <location>
        <begin position="101"/>
        <end position="231"/>
    </location>
</feature>
<accession>A0A9D7SUX7</accession>
<dbReference type="SUPFAM" id="SSF51126">
    <property type="entry name" value="Pectin lyase-like"/>
    <property type="match status" value="1"/>
</dbReference>
<dbReference type="InterPro" id="IPR011050">
    <property type="entry name" value="Pectin_lyase_fold/virulence"/>
</dbReference>
<dbReference type="EMBL" id="JADKGY010000006">
    <property type="protein sequence ID" value="MBK9982448.1"/>
    <property type="molecule type" value="Genomic_DNA"/>
</dbReference>